<evidence type="ECO:0000313" key="8">
    <source>
        <dbReference type="Proteomes" id="UP000192513"/>
    </source>
</evidence>
<dbReference type="SUPFAM" id="SSF47384">
    <property type="entry name" value="Homodimeric domain of signal transducing histidine kinase"/>
    <property type="match status" value="1"/>
</dbReference>
<evidence type="ECO:0000259" key="6">
    <source>
        <dbReference type="Pfam" id="PF00512"/>
    </source>
</evidence>
<dbReference type="InterPro" id="IPR003661">
    <property type="entry name" value="HisK_dim/P_dom"/>
</dbReference>
<dbReference type="PANTHER" id="PTHR45339:SF5">
    <property type="entry name" value="HISTIDINE KINASE"/>
    <property type="match status" value="1"/>
</dbReference>
<name>A0A1X0HUK1_9MYCO</name>
<keyword evidence="4" id="KW-0597">Phosphoprotein</keyword>
<feature type="non-terminal residue" evidence="7">
    <location>
        <position position="84"/>
    </location>
</feature>
<evidence type="ECO:0000256" key="2">
    <source>
        <dbReference type="ARBA" id="ARBA00004236"/>
    </source>
</evidence>
<keyword evidence="5" id="KW-0175">Coiled coil</keyword>
<reference evidence="7 8" key="1">
    <citation type="submission" date="2017-02" db="EMBL/GenBank/DDBJ databases">
        <title>The new phylogeny of genus Mycobacterium.</title>
        <authorList>
            <person name="Tortoli E."/>
            <person name="Trovato A."/>
            <person name="Cirillo D.M."/>
        </authorList>
    </citation>
    <scope>NUCLEOTIDE SEQUENCE [LARGE SCALE GENOMIC DNA]</scope>
    <source>
        <strain evidence="7 8">DSM 45000</strain>
    </source>
</reference>
<feature type="domain" description="Signal transduction histidine kinase dimerisation/phosphoacceptor" evidence="6">
    <location>
        <begin position="51"/>
        <end position="83"/>
    </location>
</feature>
<dbReference type="Gene3D" id="1.10.287.130">
    <property type="match status" value="1"/>
</dbReference>
<protein>
    <recommendedName>
        <fullName evidence="3">histidine kinase</fullName>
        <ecNumber evidence="3">2.7.13.3</ecNumber>
    </recommendedName>
</protein>
<dbReference type="PANTHER" id="PTHR45339">
    <property type="entry name" value="HYBRID SIGNAL TRANSDUCTION HISTIDINE KINASE J"/>
    <property type="match status" value="1"/>
</dbReference>
<dbReference type="STRING" id="590652.BST39_29055"/>
<dbReference type="GO" id="GO:0000155">
    <property type="term" value="F:phosphorelay sensor kinase activity"/>
    <property type="evidence" value="ECO:0007669"/>
    <property type="project" value="InterPro"/>
</dbReference>
<organism evidence="7 8">
    <name type="scientific">Mycobacterium paraseoulense</name>
    <dbReference type="NCBI Taxonomy" id="590652"/>
    <lineage>
        <taxon>Bacteria</taxon>
        <taxon>Bacillati</taxon>
        <taxon>Actinomycetota</taxon>
        <taxon>Actinomycetes</taxon>
        <taxon>Mycobacteriales</taxon>
        <taxon>Mycobacteriaceae</taxon>
        <taxon>Mycobacterium</taxon>
    </lineage>
</organism>
<evidence type="ECO:0000256" key="5">
    <source>
        <dbReference type="SAM" id="Coils"/>
    </source>
</evidence>
<accession>A0A1X0HUK1</accession>
<gene>
    <name evidence="7" type="ORF">BST39_29055</name>
</gene>
<feature type="non-terminal residue" evidence="7">
    <location>
        <position position="1"/>
    </location>
</feature>
<dbReference type="GO" id="GO:0005886">
    <property type="term" value="C:plasma membrane"/>
    <property type="evidence" value="ECO:0007669"/>
    <property type="project" value="UniProtKB-SubCell"/>
</dbReference>
<comment type="caution">
    <text evidence="7">The sequence shown here is derived from an EMBL/GenBank/DDBJ whole genome shotgun (WGS) entry which is preliminary data.</text>
</comment>
<evidence type="ECO:0000313" key="7">
    <source>
        <dbReference type="EMBL" id="ORB29769.1"/>
    </source>
</evidence>
<dbReference type="EMBL" id="MVIE01000201">
    <property type="protein sequence ID" value="ORB29769.1"/>
    <property type="molecule type" value="Genomic_DNA"/>
</dbReference>
<proteinExistence type="predicted"/>
<evidence type="ECO:0000256" key="3">
    <source>
        <dbReference type="ARBA" id="ARBA00012438"/>
    </source>
</evidence>
<dbReference type="Proteomes" id="UP000192513">
    <property type="component" value="Unassembled WGS sequence"/>
</dbReference>
<dbReference type="RefSeq" id="WP_282956965.1">
    <property type="nucleotide sequence ID" value="NZ_MVIE01000201.1"/>
</dbReference>
<feature type="coiled-coil region" evidence="5">
    <location>
        <begin position="9"/>
        <end position="43"/>
    </location>
</feature>
<dbReference type="InterPro" id="IPR036097">
    <property type="entry name" value="HisK_dim/P_sf"/>
</dbReference>
<evidence type="ECO:0000256" key="1">
    <source>
        <dbReference type="ARBA" id="ARBA00000085"/>
    </source>
</evidence>
<evidence type="ECO:0000256" key="4">
    <source>
        <dbReference type="ARBA" id="ARBA00022553"/>
    </source>
</evidence>
<comment type="subcellular location">
    <subcellularLocation>
        <location evidence="2">Cell membrane</location>
    </subcellularLocation>
</comment>
<dbReference type="EC" id="2.7.13.3" evidence="3"/>
<comment type="catalytic activity">
    <reaction evidence="1">
        <text>ATP + protein L-histidine = ADP + protein N-phospho-L-histidine.</text>
        <dbReference type="EC" id="2.7.13.3"/>
    </reaction>
</comment>
<dbReference type="Pfam" id="PF00512">
    <property type="entry name" value="HisKA"/>
    <property type="match status" value="1"/>
</dbReference>
<sequence length="84" mass="9180">AENRLTQYLEELESIVAARTAELKAANARLTLSNQELEEARQTALDMAQARASFLANMSHEIRTPLNGLLGMLSLSLDGPLTPE</sequence>
<keyword evidence="8" id="KW-1185">Reference proteome</keyword>
<dbReference type="AlphaFoldDB" id="A0A1X0HUK1"/>
<dbReference type="CDD" id="cd00082">
    <property type="entry name" value="HisKA"/>
    <property type="match status" value="1"/>
</dbReference>